<evidence type="ECO:0000313" key="3">
    <source>
        <dbReference type="Proteomes" id="UP000636800"/>
    </source>
</evidence>
<comment type="caution">
    <text evidence="2">The sequence shown here is derived from an EMBL/GenBank/DDBJ whole genome shotgun (WGS) entry which is preliminary data.</text>
</comment>
<proteinExistence type="predicted"/>
<protein>
    <submittedName>
        <fullName evidence="2">Uncharacterized protein</fullName>
    </submittedName>
</protein>
<dbReference type="AlphaFoldDB" id="A0A835UZ31"/>
<dbReference type="OrthoDB" id="778241at2759"/>
<feature type="region of interest" description="Disordered" evidence="1">
    <location>
        <begin position="1"/>
        <end position="65"/>
    </location>
</feature>
<sequence>MAHRFGRRSADSTCPLNPGSHPLKDSPTAHASGPSHGKAAHHNASTANGMTTIGPKDSLHTPPGN</sequence>
<name>A0A835UZ31_VANPL</name>
<dbReference type="Proteomes" id="UP000636800">
    <property type="component" value="Chromosome 5"/>
</dbReference>
<accession>A0A835UZ31</accession>
<gene>
    <name evidence="2" type="ORF">HPP92_012097</name>
</gene>
<evidence type="ECO:0000313" key="2">
    <source>
        <dbReference type="EMBL" id="KAG0481239.1"/>
    </source>
</evidence>
<evidence type="ECO:0000256" key="1">
    <source>
        <dbReference type="SAM" id="MobiDB-lite"/>
    </source>
</evidence>
<reference evidence="2 3" key="1">
    <citation type="journal article" date="2020" name="Nat. Food">
        <title>A phased Vanilla planifolia genome enables genetic improvement of flavour and production.</title>
        <authorList>
            <person name="Hasing T."/>
            <person name="Tang H."/>
            <person name="Brym M."/>
            <person name="Khazi F."/>
            <person name="Huang T."/>
            <person name="Chambers A.H."/>
        </authorList>
    </citation>
    <scope>NUCLEOTIDE SEQUENCE [LARGE SCALE GENOMIC DNA]</scope>
    <source>
        <tissue evidence="2">Leaf</tissue>
    </source>
</reference>
<organism evidence="2 3">
    <name type="scientific">Vanilla planifolia</name>
    <name type="common">Vanilla</name>
    <dbReference type="NCBI Taxonomy" id="51239"/>
    <lineage>
        <taxon>Eukaryota</taxon>
        <taxon>Viridiplantae</taxon>
        <taxon>Streptophyta</taxon>
        <taxon>Embryophyta</taxon>
        <taxon>Tracheophyta</taxon>
        <taxon>Spermatophyta</taxon>
        <taxon>Magnoliopsida</taxon>
        <taxon>Liliopsida</taxon>
        <taxon>Asparagales</taxon>
        <taxon>Orchidaceae</taxon>
        <taxon>Vanilloideae</taxon>
        <taxon>Vanilleae</taxon>
        <taxon>Vanilla</taxon>
    </lineage>
</organism>
<keyword evidence="3" id="KW-1185">Reference proteome</keyword>
<dbReference type="EMBL" id="JADCNL010000005">
    <property type="protein sequence ID" value="KAG0481239.1"/>
    <property type="molecule type" value="Genomic_DNA"/>
</dbReference>